<organism evidence="1 2">
    <name type="scientific">Methanochimaera problematica</name>
    <dbReference type="NCBI Taxonomy" id="2609417"/>
    <lineage>
        <taxon>Archaea</taxon>
        <taxon>Methanobacteriati</taxon>
        <taxon>Methanobacteriota</taxon>
        <taxon>Stenosarchaea group</taxon>
        <taxon>Methanomicrobia</taxon>
        <taxon>Methanomicrobiales</taxon>
        <taxon>Methanomicrobiaceae</taxon>
        <taxon>Methanochimaera</taxon>
    </lineage>
</organism>
<reference evidence="1 2" key="1">
    <citation type="submission" date="2019-09" db="EMBL/GenBank/DDBJ databases">
        <title>The complete genome of Methanoplanus sp. FWC-SCC4.</title>
        <authorList>
            <person name="Chen S.-C."/>
            <person name="Zhou Y.-Z."/>
            <person name="Lai M.-C."/>
        </authorList>
    </citation>
    <scope>NUCLEOTIDE SEQUENCE [LARGE SCALE GENOMIC DNA]</scope>
    <source>
        <strain evidence="1 2">FWC-SCC4</strain>
    </source>
</reference>
<dbReference type="AlphaFoldDB" id="A0AA97FD66"/>
<dbReference type="Proteomes" id="UP001301797">
    <property type="component" value="Chromosome"/>
</dbReference>
<sequence>MQGRLDIQIEDEFFYIIPEDVRNLIFYGRSAPVFRSCTEKKDEWAEIFATEISGHVAINTAGRAVEFITTKGCFIIPLFSLQKVARGEAVSAPLFQILPDLRGGVFL</sequence>
<proteinExistence type="predicted"/>
<dbReference type="EMBL" id="CP043875">
    <property type="protein sequence ID" value="WOF17335.1"/>
    <property type="molecule type" value="Genomic_DNA"/>
</dbReference>
<evidence type="ECO:0000313" key="2">
    <source>
        <dbReference type="Proteomes" id="UP001301797"/>
    </source>
</evidence>
<name>A0AA97FD66_9EURY</name>
<keyword evidence="2" id="KW-1185">Reference proteome</keyword>
<accession>A0AA97FD66</accession>
<gene>
    <name evidence="1" type="ORF">F1737_08800</name>
</gene>
<evidence type="ECO:0000313" key="1">
    <source>
        <dbReference type="EMBL" id="WOF17335.1"/>
    </source>
</evidence>
<protein>
    <submittedName>
        <fullName evidence="1">Uncharacterized protein</fullName>
    </submittedName>
</protein>
<dbReference type="KEGG" id="mefw:F1737_08800"/>